<name>A0ABV5YCD6_9ACTN</name>
<evidence type="ECO:0000313" key="1">
    <source>
        <dbReference type="EMBL" id="MFB9832700.1"/>
    </source>
</evidence>
<protein>
    <submittedName>
        <fullName evidence="1">Winged helix DNA-binding domain-containing protein</fullName>
    </submittedName>
</protein>
<dbReference type="GO" id="GO:0003677">
    <property type="term" value="F:DNA binding"/>
    <property type="evidence" value="ECO:0007669"/>
    <property type="project" value="UniProtKB-KW"/>
</dbReference>
<gene>
    <name evidence="1" type="ORF">ACFFNX_10935</name>
</gene>
<keyword evidence="1" id="KW-0238">DNA-binding</keyword>
<dbReference type="Proteomes" id="UP001589627">
    <property type="component" value="Unassembled WGS sequence"/>
</dbReference>
<reference evidence="1 2" key="1">
    <citation type="submission" date="2024-09" db="EMBL/GenBank/DDBJ databases">
        <authorList>
            <person name="Sun Q."/>
            <person name="Mori K."/>
        </authorList>
    </citation>
    <scope>NUCLEOTIDE SEQUENCE [LARGE SCALE GENOMIC DNA]</scope>
    <source>
        <strain evidence="1 2">TBRC 0563</strain>
    </source>
</reference>
<dbReference type="PANTHER" id="PTHR38479">
    <property type="entry name" value="LMO0824 PROTEIN"/>
    <property type="match status" value="1"/>
</dbReference>
<dbReference type="Pfam" id="PF06224">
    <property type="entry name" value="AlkZ-like"/>
    <property type="match status" value="1"/>
</dbReference>
<keyword evidence="2" id="KW-1185">Reference proteome</keyword>
<proteinExistence type="predicted"/>
<accession>A0ABV5YCD6</accession>
<dbReference type="EMBL" id="JBHLZP010000057">
    <property type="protein sequence ID" value="MFB9832700.1"/>
    <property type="molecule type" value="Genomic_DNA"/>
</dbReference>
<dbReference type="InterPro" id="IPR009351">
    <property type="entry name" value="AlkZ-like"/>
</dbReference>
<dbReference type="RefSeq" id="WP_378198896.1">
    <property type="nucleotide sequence ID" value="NZ_JBHLZP010000057.1"/>
</dbReference>
<organism evidence="1 2">
    <name type="scientific">Actinoallomurus acaciae</name>
    <dbReference type="NCBI Taxonomy" id="502577"/>
    <lineage>
        <taxon>Bacteria</taxon>
        <taxon>Bacillati</taxon>
        <taxon>Actinomycetota</taxon>
        <taxon>Actinomycetes</taxon>
        <taxon>Streptosporangiales</taxon>
        <taxon>Thermomonosporaceae</taxon>
        <taxon>Actinoallomurus</taxon>
    </lineage>
</organism>
<dbReference type="PANTHER" id="PTHR38479:SF2">
    <property type="entry name" value="WINGED HELIX DNA-BINDING DOMAIN-CONTAINING PROTEIN"/>
    <property type="match status" value="1"/>
</dbReference>
<sequence length="363" mass="40167">MTARVLSDRELGRATLARQLLLRRSDLTAVDAVRHLVGLQAQAANAPYLGLWSRLEPFAIDTLSALLAERRVVRAGSLRGTQHLTTADDYLWLRPLTHAASLRQRRSGFGRRTAGVDLEELAEVAGDLLAGRTLTRPELRGLLAERFPGRDAEALAWSTQCLLWIVHPPPTGLWRTGGATRFALAEEWIGRPVTANPDPATLVRRYLAAYGPATVRDVQTFSGLTRLRDVMERMPLRTFRDERGALLYDVPDAPLPGQDVPAPVRLLPEFDNLVLAHADRRRLMSDADRERICVGSLVCPTVLVDGRVAGTWRLRRDGPSARVVIHPHRPLGETEREAVAAEADRLLAFAAPEERGHEVVFGS</sequence>
<evidence type="ECO:0000313" key="2">
    <source>
        <dbReference type="Proteomes" id="UP001589627"/>
    </source>
</evidence>
<comment type="caution">
    <text evidence="1">The sequence shown here is derived from an EMBL/GenBank/DDBJ whole genome shotgun (WGS) entry which is preliminary data.</text>
</comment>